<dbReference type="PROSITE" id="PS00444">
    <property type="entry name" value="POLYPRENYL_SYNTHASE_2"/>
    <property type="match status" value="1"/>
</dbReference>
<keyword evidence="5" id="KW-0460">Magnesium</keyword>
<dbReference type="SFLD" id="SFLDS00005">
    <property type="entry name" value="Isoprenoid_Synthase_Type_I"/>
    <property type="match status" value="1"/>
</dbReference>
<accession>A0ABS6E3T6</accession>
<dbReference type="PANTHER" id="PTHR43281:SF1">
    <property type="entry name" value="FARNESYL DIPHOSPHATE SYNTHASE"/>
    <property type="match status" value="1"/>
</dbReference>
<keyword evidence="8" id="KW-1185">Reference proteome</keyword>
<dbReference type="PROSITE" id="PS00723">
    <property type="entry name" value="POLYPRENYL_SYNTHASE_1"/>
    <property type="match status" value="1"/>
</dbReference>
<proteinExistence type="inferred from homology"/>
<evidence type="ECO:0000256" key="4">
    <source>
        <dbReference type="ARBA" id="ARBA00022723"/>
    </source>
</evidence>
<dbReference type="RefSeq" id="WP_216517795.1">
    <property type="nucleotide sequence ID" value="NZ_JAHLPM010000004.1"/>
</dbReference>
<dbReference type="InterPro" id="IPR000092">
    <property type="entry name" value="Polyprenyl_synt"/>
</dbReference>
<evidence type="ECO:0000256" key="6">
    <source>
        <dbReference type="ARBA" id="ARBA00023229"/>
    </source>
</evidence>
<keyword evidence="6" id="KW-0414">Isoprene biosynthesis</keyword>
<evidence type="ECO:0000256" key="3">
    <source>
        <dbReference type="ARBA" id="ARBA00022679"/>
    </source>
</evidence>
<gene>
    <name evidence="7" type="ORF">KQI42_06035</name>
</gene>
<sequence length="289" mass="32975">MIFKDELERVGKIIDLELEKVLKCKTGYQERIFESINYSLFTGGKRLRPIMALKSCEMFTSDFKAAIPFALAIEMIHTYSLIHDDLPSMDNDDFRRGKPTNHKIFGEAMAILSGDGLLNLAFEIMLDYAVNDSKKIEDYDKYLKAIHEISKYSGIYGMIGGQVVDLLSNYETMDKDKLLFMYKTKTAALIQSALVSGAIVGNASKTEVEIMREYGFYLGLAYQIRDDILDMEHDSEINKLTYLAYYDKEKAEQEISVLSNKAIAILNELEDRDTSFFKSLTEALVSRKK</sequence>
<dbReference type="CDD" id="cd00685">
    <property type="entry name" value="Trans_IPPS_HT"/>
    <property type="match status" value="1"/>
</dbReference>
<reference evidence="7 8" key="1">
    <citation type="submission" date="2021-06" db="EMBL/GenBank/DDBJ databases">
        <authorList>
            <person name="Sun Q."/>
            <person name="Li D."/>
        </authorList>
    </citation>
    <scope>NUCLEOTIDE SEQUENCE [LARGE SCALE GENOMIC DNA]</scope>
    <source>
        <strain evidence="7 8">MSJ-40</strain>
    </source>
</reference>
<evidence type="ECO:0000313" key="7">
    <source>
        <dbReference type="EMBL" id="MBU5437557.1"/>
    </source>
</evidence>
<comment type="caution">
    <text evidence="7">The sequence shown here is derived from an EMBL/GenBank/DDBJ whole genome shotgun (WGS) entry which is preliminary data.</text>
</comment>
<evidence type="ECO:0000256" key="1">
    <source>
        <dbReference type="ARBA" id="ARBA00001946"/>
    </source>
</evidence>
<keyword evidence="4" id="KW-0479">Metal-binding</keyword>
<dbReference type="Pfam" id="PF00348">
    <property type="entry name" value="polyprenyl_synt"/>
    <property type="match status" value="1"/>
</dbReference>
<evidence type="ECO:0000256" key="5">
    <source>
        <dbReference type="ARBA" id="ARBA00022842"/>
    </source>
</evidence>
<dbReference type="EMBL" id="JAHLPM010000004">
    <property type="protein sequence ID" value="MBU5437557.1"/>
    <property type="molecule type" value="Genomic_DNA"/>
</dbReference>
<organism evidence="7 8">
    <name type="scientific">Tissierella simiarum</name>
    <dbReference type="NCBI Taxonomy" id="2841534"/>
    <lineage>
        <taxon>Bacteria</taxon>
        <taxon>Bacillati</taxon>
        <taxon>Bacillota</taxon>
        <taxon>Tissierellia</taxon>
        <taxon>Tissierellales</taxon>
        <taxon>Tissierellaceae</taxon>
        <taxon>Tissierella</taxon>
    </lineage>
</organism>
<evidence type="ECO:0000256" key="2">
    <source>
        <dbReference type="ARBA" id="ARBA00006706"/>
    </source>
</evidence>
<dbReference type="NCBIfam" id="NF045485">
    <property type="entry name" value="FPPsyn"/>
    <property type="match status" value="1"/>
</dbReference>
<dbReference type="InterPro" id="IPR033749">
    <property type="entry name" value="Polyprenyl_synt_CS"/>
</dbReference>
<dbReference type="PANTHER" id="PTHR43281">
    <property type="entry name" value="FARNESYL DIPHOSPHATE SYNTHASE"/>
    <property type="match status" value="1"/>
</dbReference>
<keyword evidence="3" id="KW-0808">Transferase</keyword>
<dbReference type="InterPro" id="IPR053378">
    <property type="entry name" value="Prenyl_diphosphate_synthase"/>
</dbReference>
<evidence type="ECO:0000313" key="8">
    <source>
        <dbReference type="Proteomes" id="UP000749471"/>
    </source>
</evidence>
<name>A0ABS6E3T6_9FIRM</name>
<comment type="cofactor">
    <cofactor evidence="1">
        <name>Mg(2+)</name>
        <dbReference type="ChEBI" id="CHEBI:18420"/>
    </cofactor>
</comment>
<dbReference type="SFLD" id="SFLDG01017">
    <property type="entry name" value="Polyprenyl_Transferase_Like"/>
    <property type="match status" value="1"/>
</dbReference>
<comment type="similarity">
    <text evidence="2">Belongs to the FPP/GGPP synthase family.</text>
</comment>
<protein>
    <submittedName>
        <fullName evidence="7">Polyprenyl synthetase family protein</fullName>
    </submittedName>
</protein>
<dbReference type="Proteomes" id="UP000749471">
    <property type="component" value="Unassembled WGS sequence"/>
</dbReference>